<dbReference type="Gene3D" id="3.30.1360.120">
    <property type="entry name" value="Probable tRNA modification gtpase trme, domain 1"/>
    <property type="match status" value="1"/>
</dbReference>
<sequence>MPEHAAYRSPFIAPASGTGAAGIVPLGPASRHVLRLAPDAAAVAGRAGLFDLSGAINSARGTGERFAARLGPDEWLLVAPDGDGSAGRVAADLGGCFHSLVDVGHRQAAIAVSGAAAPMILNAGVPLDLDERAFPPGSATRTLLAKAEIVLVRWGEGFRVECARSFAPYVHAFLREAAREYGAA</sequence>
<organism evidence="1 2">
    <name type="scientific">Xanthobacter dioxanivorans</name>
    <dbReference type="NCBI Taxonomy" id="2528964"/>
    <lineage>
        <taxon>Bacteria</taxon>
        <taxon>Pseudomonadati</taxon>
        <taxon>Pseudomonadota</taxon>
        <taxon>Alphaproteobacteria</taxon>
        <taxon>Hyphomicrobiales</taxon>
        <taxon>Xanthobacteraceae</taxon>
        <taxon>Xanthobacter</taxon>
    </lineage>
</organism>
<reference evidence="1 2" key="1">
    <citation type="submission" date="2020-10" db="EMBL/GenBank/DDBJ databases">
        <title>Degradation of 1,4-Dioxane by Xanthobacter sp. YN2, via a Novel Group-2 Soluble Di-Iron Monooxygenase.</title>
        <authorList>
            <person name="Ma F."/>
            <person name="Wang Y."/>
            <person name="Yang J."/>
            <person name="Guo H."/>
            <person name="Su D."/>
            <person name="Yu L."/>
        </authorList>
    </citation>
    <scope>NUCLEOTIDE SEQUENCE [LARGE SCALE GENOMIC DNA]</scope>
    <source>
        <strain evidence="1 2">YN2</strain>
    </source>
</reference>
<protein>
    <submittedName>
        <fullName evidence="1">Sarcosine oxidase subunit gamma</fullName>
    </submittedName>
</protein>
<gene>
    <name evidence="1" type="ORF">EZH22_09055</name>
</gene>
<dbReference type="AlphaFoldDB" id="A0A974PRM8"/>
<keyword evidence="2" id="KW-1185">Reference proteome</keyword>
<dbReference type="Proteomes" id="UP000596427">
    <property type="component" value="Chromosome"/>
</dbReference>
<dbReference type="InterPro" id="IPR007375">
    <property type="entry name" value="SoxG"/>
</dbReference>
<accession>A0A974PRM8</accession>
<dbReference type="InterPro" id="IPR027266">
    <property type="entry name" value="TrmE/GcvT-like"/>
</dbReference>
<evidence type="ECO:0000313" key="1">
    <source>
        <dbReference type="EMBL" id="QRG08415.1"/>
    </source>
</evidence>
<name>A0A974PRM8_9HYPH</name>
<dbReference type="RefSeq" id="WP_203195323.1">
    <property type="nucleotide sequence ID" value="NZ_CP063362.1"/>
</dbReference>
<proteinExistence type="predicted"/>
<dbReference type="SUPFAM" id="SSF103025">
    <property type="entry name" value="Folate-binding domain"/>
    <property type="match status" value="1"/>
</dbReference>
<dbReference type="KEGG" id="xdi:EZH22_09055"/>
<dbReference type="EMBL" id="CP063362">
    <property type="protein sequence ID" value="QRG08415.1"/>
    <property type="molecule type" value="Genomic_DNA"/>
</dbReference>
<evidence type="ECO:0000313" key="2">
    <source>
        <dbReference type="Proteomes" id="UP000596427"/>
    </source>
</evidence>
<dbReference type="Gene3D" id="3.30.70.1520">
    <property type="entry name" value="Heterotetrameric sarcosine oxidase"/>
    <property type="match status" value="1"/>
</dbReference>
<dbReference type="Pfam" id="PF04268">
    <property type="entry name" value="SoxG"/>
    <property type="match status" value="1"/>
</dbReference>